<keyword evidence="6" id="KW-0862">Zinc</keyword>
<evidence type="ECO:0000256" key="9">
    <source>
        <dbReference type="ARBA" id="ARBA00049893"/>
    </source>
</evidence>
<evidence type="ECO:0000256" key="2">
    <source>
        <dbReference type="ARBA" id="ARBA00007353"/>
    </source>
</evidence>
<dbReference type="InterPro" id="IPR038371">
    <property type="entry name" value="Cu_polyphenol_OxRdtase_sf"/>
</dbReference>
<comment type="catalytic activity">
    <reaction evidence="7">
        <text>adenosine + H2O + H(+) = inosine + NH4(+)</text>
        <dbReference type="Rhea" id="RHEA:24408"/>
        <dbReference type="ChEBI" id="CHEBI:15377"/>
        <dbReference type="ChEBI" id="CHEBI:15378"/>
        <dbReference type="ChEBI" id="CHEBI:16335"/>
        <dbReference type="ChEBI" id="CHEBI:17596"/>
        <dbReference type="ChEBI" id="CHEBI:28938"/>
        <dbReference type="EC" id="3.5.4.4"/>
    </reaction>
    <physiologicalReaction direction="left-to-right" evidence="7">
        <dbReference type="Rhea" id="RHEA:24409"/>
    </physiologicalReaction>
</comment>
<evidence type="ECO:0000256" key="8">
    <source>
        <dbReference type="ARBA" id="ARBA00048968"/>
    </source>
</evidence>
<evidence type="ECO:0000256" key="4">
    <source>
        <dbReference type="ARBA" id="ARBA00022723"/>
    </source>
</evidence>
<dbReference type="PANTHER" id="PTHR30616:SF2">
    <property type="entry name" value="PURINE NUCLEOSIDE PHOSPHORYLASE LACC1"/>
    <property type="match status" value="1"/>
</dbReference>
<dbReference type="NCBIfam" id="TIGR00726">
    <property type="entry name" value="peptidoglycan editing factor PgeF"/>
    <property type="match status" value="1"/>
</dbReference>
<dbReference type="Proteomes" id="UP000034696">
    <property type="component" value="Unassembled WGS sequence"/>
</dbReference>
<keyword evidence="5" id="KW-0378">Hydrolase</keyword>
<protein>
    <recommendedName>
        <fullName evidence="10">Purine nucleoside phosphorylase</fullName>
    </recommendedName>
</protein>
<dbReference type="PANTHER" id="PTHR30616">
    <property type="entry name" value="UNCHARACTERIZED PROTEIN YFIH"/>
    <property type="match status" value="1"/>
</dbReference>
<dbReference type="AlphaFoldDB" id="A0A0G1M6S1"/>
<evidence type="ECO:0000256" key="7">
    <source>
        <dbReference type="ARBA" id="ARBA00047989"/>
    </source>
</evidence>
<comment type="catalytic activity">
    <reaction evidence="9">
        <text>S-methyl-5'-thioadenosine + phosphate = 5-(methylsulfanyl)-alpha-D-ribose 1-phosphate + adenine</text>
        <dbReference type="Rhea" id="RHEA:11852"/>
        <dbReference type="ChEBI" id="CHEBI:16708"/>
        <dbReference type="ChEBI" id="CHEBI:17509"/>
        <dbReference type="ChEBI" id="CHEBI:43474"/>
        <dbReference type="ChEBI" id="CHEBI:58533"/>
        <dbReference type="EC" id="2.4.2.28"/>
    </reaction>
    <physiologicalReaction direction="left-to-right" evidence="9">
        <dbReference type="Rhea" id="RHEA:11853"/>
    </physiologicalReaction>
</comment>
<dbReference type="GO" id="GO:0016787">
    <property type="term" value="F:hydrolase activity"/>
    <property type="evidence" value="ECO:0007669"/>
    <property type="project" value="UniProtKB-KW"/>
</dbReference>
<comment type="caution">
    <text evidence="11">The sequence shown here is derived from an EMBL/GenBank/DDBJ whole genome shotgun (WGS) entry which is preliminary data.</text>
</comment>
<evidence type="ECO:0000313" key="11">
    <source>
        <dbReference type="EMBL" id="KKU04014.1"/>
    </source>
</evidence>
<dbReference type="CDD" id="cd16833">
    <property type="entry name" value="YfiH"/>
    <property type="match status" value="1"/>
</dbReference>
<dbReference type="SUPFAM" id="SSF64438">
    <property type="entry name" value="CNF1/YfiH-like putative cysteine hydrolases"/>
    <property type="match status" value="1"/>
</dbReference>
<dbReference type="GO" id="GO:0017061">
    <property type="term" value="F:S-methyl-5-thioadenosine phosphorylase activity"/>
    <property type="evidence" value="ECO:0007669"/>
    <property type="project" value="UniProtKB-EC"/>
</dbReference>
<dbReference type="Gene3D" id="3.60.140.10">
    <property type="entry name" value="CNF1/YfiH-like putative cysteine hydrolases"/>
    <property type="match status" value="1"/>
</dbReference>
<dbReference type="GO" id="GO:0005507">
    <property type="term" value="F:copper ion binding"/>
    <property type="evidence" value="ECO:0007669"/>
    <property type="project" value="TreeGrafter"/>
</dbReference>
<evidence type="ECO:0000256" key="1">
    <source>
        <dbReference type="ARBA" id="ARBA00000553"/>
    </source>
</evidence>
<comment type="similarity">
    <text evidence="2 10">Belongs to the purine nucleoside phosphorylase YfiH/LACC1 family.</text>
</comment>
<keyword evidence="4" id="KW-0479">Metal-binding</keyword>
<evidence type="ECO:0000256" key="10">
    <source>
        <dbReference type="RuleBase" id="RU361274"/>
    </source>
</evidence>
<evidence type="ECO:0000256" key="6">
    <source>
        <dbReference type="ARBA" id="ARBA00022833"/>
    </source>
</evidence>
<dbReference type="Pfam" id="PF02578">
    <property type="entry name" value="Cu-oxidase_4"/>
    <property type="match status" value="1"/>
</dbReference>
<comment type="catalytic activity">
    <reaction evidence="8">
        <text>adenosine + phosphate = alpha-D-ribose 1-phosphate + adenine</text>
        <dbReference type="Rhea" id="RHEA:27642"/>
        <dbReference type="ChEBI" id="CHEBI:16335"/>
        <dbReference type="ChEBI" id="CHEBI:16708"/>
        <dbReference type="ChEBI" id="CHEBI:43474"/>
        <dbReference type="ChEBI" id="CHEBI:57720"/>
        <dbReference type="EC" id="2.4.2.1"/>
    </reaction>
    <physiologicalReaction direction="left-to-right" evidence="8">
        <dbReference type="Rhea" id="RHEA:27643"/>
    </physiologicalReaction>
</comment>
<gene>
    <name evidence="11" type="ORF">UX06_C0029G0015</name>
</gene>
<sequence>MKFLIFDGYPELEYGISEKADGAMKFDSLKRESYLSAPYVLAHVVHGTRVTVAHADNRGGVLPETDGLVTKENNIFLVITVADCFPVYFYDPRTKTIGLVHAGWRGISQNIVKEAAKVLERSSADVKNLLAGIGPGIRECHFEVQGDIARLFGTKEKFVNLGSVIQRQLIELGIKKSNIEDSGECTYCLDQKYFSYRRDKPAQVEAMIAYIGRKHD</sequence>
<dbReference type="InterPro" id="IPR011324">
    <property type="entry name" value="Cytotoxic_necrot_fac-like_cat"/>
</dbReference>
<comment type="catalytic activity">
    <reaction evidence="1">
        <text>inosine + phosphate = alpha-D-ribose 1-phosphate + hypoxanthine</text>
        <dbReference type="Rhea" id="RHEA:27646"/>
        <dbReference type="ChEBI" id="CHEBI:17368"/>
        <dbReference type="ChEBI" id="CHEBI:17596"/>
        <dbReference type="ChEBI" id="CHEBI:43474"/>
        <dbReference type="ChEBI" id="CHEBI:57720"/>
        <dbReference type="EC" id="2.4.2.1"/>
    </reaction>
    <physiologicalReaction direction="left-to-right" evidence="1">
        <dbReference type="Rhea" id="RHEA:27647"/>
    </physiologicalReaction>
</comment>
<dbReference type="InterPro" id="IPR003730">
    <property type="entry name" value="Cu_polyphenol_OxRdtase"/>
</dbReference>
<keyword evidence="3" id="KW-0808">Transferase</keyword>
<evidence type="ECO:0000256" key="3">
    <source>
        <dbReference type="ARBA" id="ARBA00022679"/>
    </source>
</evidence>
<proteinExistence type="inferred from homology"/>
<accession>A0A0G1M6S1</accession>
<evidence type="ECO:0000256" key="5">
    <source>
        <dbReference type="ARBA" id="ARBA00022801"/>
    </source>
</evidence>
<name>A0A0G1M6S1_9BACT</name>
<evidence type="ECO:0000313" key="12">
    <source>
        <dbReference type="Proteomes" id="UP000034696"/>
    </source>
</evidence>
<reference evidence="11 12" key="1">
    <citation type="journal article" date="2015" name="Nature">
        <title>rRNA introns, odd ribosomes, and small enigmatic genomes across a large radiation of phyla.</title>
        <authorList>
            <person name="Brown C.T."/>
            <person name="Hug L.A."/>
            <person name="Thomas B.C."/>
            <person name="Sharon I."/>
            <person name="Castelle C.J."/>
            <person name="Singh A."/>
            <person name="Wilkins M.J."/>
            <person name="Williams K.H."/>
            <person name="Banfield J.F."/>
        </authorList>
    </citation>
    <scope>NUCLEOTIDE SEQUENCE [LARGE SCALE GENOMIC DNA]</scope>
</reference>
<organism evidence="11 12">
    <name type="scientific">Candidatus Giovannonibacteria bacterium GW2011_GWA2_45_21</name>
    <dbReference type="NCBI Taxonomy" id="1618649"/>
    <lineage>
        <taxon>Bacteria</taxon>
        <taxon>Candidatus Giovannoniibacteriota</taxon>
    </lineage>
</organism>
<dbReference type="EMBL" id="LCKT01000029">
    <property type="protein sequence ID" value="KKU04014.1"/>
    <property type="molecule type" value="Genomic_DNA"/>
</dbReference>